<comment type="subcellular location">
    <subcellularLocation>
        <location evidence="1">Cell membrane</location>
        <topology evidence="1">Multi-pass membrane protein</topology>
    </subcellularLocation>
</comment>
<keyword evidence="10" id="KW-1185">Reference proteome</keyword>
<evidence type="ECO:0000256" key="6">
    <source>
        <dbReference type="ARBA" id="ARBA00023065"/>
    </source>
</evidence>
<feature type="transmembrane region" description="Helical" evidence="8">
    <location>
        <begin position="237"/>
        <end position="261"/>
    </location>
</feature>
<feature type="transmembrane region" description="Helical" evidence="8">
    <location>
        <begin position="139"/>
        <end position="160"/>
    </location>
</feature>
<keyword evidence="6" id="KW-0406">Ion transport</keyword>
<evidence type="ECO:0000313" key="9">
    <source>
        <dbReference type="EMBL" id="RVX38380.1"/>
    </source>
</evidence>
<keyword evidence="7 8" id="KW-0472">Membrane</keyword>
<evidence type="ECO:0000256" key="5">
    <source>
        <dbReference type="ARBA" id="ARBA00022989"/>
    </source>
</evidence>
<dbReference type="Pfam" id="PF02386">
    <property type="entry name" value="TrkH"/>
    <property type="match status" value="1"/>
</dbReference>
<accession>A0A438LXZ9</accession>
<proteinExistence type="predicted"/>
<dbReference type="OrthoDB" id="9810952at2"/>
<evidence type="ECO:0000256" key="4">
    <source>
        <dbReference type="ARBA" id="ARBA00022692"/>
    </source>
</evidence>
<feature type="transmembrane region" description="Helical" evidence="8">
    <location>
        <begin position="205"/>
        <end position="225"/>
    </location>
</feature>
<feature type="transmembrane region" description="Helical" evidence="8">
    <location>
        <begin position="363"/>
        <end position="385"/>
    </location>
</feature>
<dbReference type="GO" id="GO:0030001">
    <property type="term" value="P:metal ion transport"/>
    <property type="evidence" value="ECO:0007669"/>
    <property type="project" value="UniProtKB-ARBA"/>
</dbReference>
<feature type="transmembrane region" description="Helical" evidence="8">
    <location>
        <begin position="55"/>
        <end position="76"/>
    </location>
</feature>
<dbReference type="AlphaFoldDB" id="A0A438LXZ9"/>
<dbReference type="RefSeq" id="WP_127931018.1">
    <property type="nucleotide sequence ID" value="NZ_SAUN01000001.1"/>
</dbReference>
<dbReference type="PANTHER" id="PTHR32024">
    <property type="entry name" value="TRK SYSTEM POTASSIUM UPTAKE PROTEIN TRKG-RELATED"/>
    <property type="match status" value="1"/>
</dbReference>
<evidence type="ECO:0000256" key="1">
    <source>
        <dbReference type="ARBA" id="ARBA00004651"/>
    </source>
</evidence>
<dbReference type="GO" id="GO:0008324">
    <property type="term" value="F:monoatomic cation transmembrane transporter activity"/>
    <property type="evidence" value="ECO:0007669"/>
    <property type="project" value="InterPro"/>
</dbReference>
<dbReference type="Proteomes" id="UP000284824">
    <property type="component" value="Unassembled WGS sequence"/>
</dbReference>
<evidence type="ECO:0000256" key="3">
    <source>
        <dbReference type="ARBA" id="ARBA00022475"/>
    </source>
</evidence>
<dbReference type="InterPro" id="IPR003445">
    <property type="entry name" value="Cat_transpt"/>
</dbReference>
<keyword evidence="4 8" id="KW-0812">Transmembrane</keyword>
<dbReference type="GO" id="GO:0005886">
    <property type="term" value="C:plasma membrane"/>
    <property type="evidence" value="ECO:0007669"/>
    <property type="project" value="UniProtKB-SubCell"/>
</dbReference>
<organism evidence="9 10">
    <name type="scientific">Nonomuraea polychroma</name>
    <dbReference type="NCBI Taxonomy" id="46176"/>
    <lineage>
        <taxon>Bacteria</taxon>
        <taxon>Bacillati</taxon>
        <taxon>Actinomycetota</taxon>
        <taxon>Actinomycetes</taxon>
        <taxon>Streptosporangiales</taxon>
        <taxon>Streptosporangiaceae</taxon>
        <taxon>Nonomuraea</taxon>
    </lineage>
</organism>
<keyword evidence="5 8" id="KW-1133">Transmembrane helix</keyword>
<evidence type="ECO:0000256" key="2">
    <source>
        <dbReference type="ARBA" id="ARBA00022448"/>
    </source>
</evidence>
<evidence type="ECO:0000256" key="8">
    <source>
        <dbReference type="SAM" id="Phobius"/>
    </source>
</evidence>
<evidence type="ECO:0000313" key="10">
    <source>
        <dbReference type="Proteomes" id="UP000284824"/>
    </source>
</evidence>
<comment type="caution">
    <text evidence="9">The sequence shown here is derived from an EMBL/GenBank/DDBJ whole genome shotgun (WGS) entry which is preliminary data.</text>
</comment>
<dbReference type="EMBL" id="SAUN01000001">
    <property type="protein sequence ID" value="RVX38380.1"/>
    <property type="molecule type" value="Genomic_DNA"/>
</dbReference>
<evidence type="ECO:0000256" key="7">
    <source>
        <dbReference type="ARBA" id="ARBA00023136"/>
    </source>
</evidence>
<keyword evidence="2" id="KW-0813">Transport</keyword>
<protein>
    <submittedName>
        <fullName evidence="9">Potassium uptake TrkH family protein</fullName>
    </submittedName>
</protein>
<sequence length="458" mass="49047">MRTRRWKGGPAVGFTGLFGKFQHPAQVVVGVFALTILIGTLLLKTPMATAAPGSVDWLTALFTATSAVCVTGLVVVDTASTWSVFGEVVIALLFQAGGLGIMTLGTVFALLVSGRLGLRARLLAQAESKALGTPDLRRVIRNIVLFTLTCEAAAAIVLSIRFATAYDHGFGHALYLGAFHSMSAFNNAGFALWPDSLVRFAGDPWICLTIALTVLVGALGFPVAFELWRQWRHPRRWSVLTRLTLGVTAVLLAMGTLIFLVTEWRNPQTMGPLGDLDKLMASFFLAVMRTGGFNTVDLSQLNPSSWLVSDLLMFIGGGSAGTSGGIKVTALGVLLFMVWTEMRGYADVNIGHRQIPSTAQRQAIAITLMGVSLVAISTYFLVVFSPHTLDQVLFEAISAFGTVGMSLGITAGLPAAGQLLLIVLMFIGRTGPLTLGSALALRERDRRYVLPREYLIVG</sequence>
<reference evidence="9 10" key="1">
    <citation type="submission" date="2019-01" db="EMBL/GenBank/DDBJ databases">
        <title>Sequencing the genomes of 1000 actinobacteria strains.</title>
        <authorList>
            <person name="Klenk H.-P."/>
        </authorList>
    </citation>
    <scope>NUCLEOTIDE SEQUENCE [LARGE SCALE GENOMIC DNA]</scope>
    <source>
        <strain evidence="9 10">DSM 43925</strain>
    </source>
</reference>
<feature type="transmembrane region" description="Helical" evidence="8">
    <location>
        <begin position="25"/>
        <end position="43"/>
    </location>
</feature>
<feature type="transmembrane region" description="Helical" evidence="8">
    <location>
        <begin position="88"/>
        <end position="118"/>
    </location>
</feature>
<name>A0A438LXZ9_9ACTN</name>
<keyword evidence="3" id="KW-1003">Cell membrane</keyword>
<feature type="transmembrane region" description="Helical" evidence="8">
    <location>
        <begin position="311"/>
        <end position="339"/>
    </location>
</feature>
<gene>
    <name evidence="9" type="ORF">EDD27_0683</name>
</gene>
<dbReference type="PANTHER" id="PTHR32024:SF1">
    <property type="entry name" value="KTR SYSTEM POTASSIUM UPTAKE PROTEIN B"/>
    <property type="match status" value="1"/>
</dbReference>